<gene>
    <name evidence="1" type="ORF">HNO88_000266</name>
</gene>
<name>A0A7W7NV67_9SPHN</name>
<proteinExistence type="predicted"/>
<evidence type="ECO:0000313" key="2">
    <source>
        <dbReference type="Proteomes" id="UP000555448"/>
    </source>
</evidence>
<accession>A0A7W7NV67</accession>
<dbReference type="AlphaFoldDB" id="A0A7W7NV67"/>
<protein>
    <submittedName>
        <fullName evidence="1">Uncharacterized protein</fullName>
    </submittedName>
</protein>
<dbReference type="Proteomes" id="UP000555448">
    <property type="component" value="Unassembled WGS sequence"/>
</dbReference>
<keyword evidence="2" id="KW-1185">Reference proteome</keyword>
<dbReference type="EMBL" id="JACHLR010000001">
    <property type="protein sequence ID" value="MBB4856969.1"/>
    <property type="molecule type" value="Genomic_DNA"/>
</dbReference>
<organism evidence="1 2">
    <name type="scientific">Novosphingobium chloroacetimidivorans</name>
    <dbReference type="NCBI Taxonomy" id="1428314"/>
    <lineage>
        <taxon>Bacteria</taxon>
        <taxon>Pseudomonadati</taxon>
        <taxon>Pseudomonadota</taxon>
        <taxon>Alphaproteobacteria</taxon>
        <taxon>Sphingomonadales</taxon>
        <taxon>Sphingomonadaceae</taxon>
        <taxon>Novosphingobium</taxon>
    </lineage>
</organism>
<dbReference type="RefSeq" id="WP_184241992.1">
    <property type="nucleotide sequence ID" value="NZ_JACHLR010000001.1"/>
</dbReference>
<evidence type="ECO:0000313" key="1">
    <source>
        <dbReference type="EMBL" id="MBB4856969.1"/>
    </source>
</evidence>
<comment type="caution">
    <text evidence="1">The sequence shown here is derived from an EMBL/GenBank/DDBJ whole genome shotgun (WGS) entry which is preliminary data.</text>
</comment>
<reference evidence="1 2" key="1">
    <citation type="submission" date="2020-08" db="EMBL/GenBank/DDBJ databases">
        <title>Functional genomics of gut bacteria from endangered species of beetles.</title>
        <authorList>
            <person name="Carlos-Shanley C."/>
        </authorList>
    </citation>
    <scope>NUCLEOTIDE SEQUENCE [LARGE SCALE GENOMIC DNA]</scope>
    <source>
        <strain evidence="1 2">S00245</strain>
    </source>
</reference>
<sequence>MTARARFRQADVTRAAAGMARAGVPVQKIEIDPTGKIVIFPGTPEKKADSNEWADLE</sequence>